<dbReference type="Proteomes" id="UP001501470">
    <property type="component" value="Unassembled WGS sequence"/>
</dbReference>
<proteinExistence type="predicted"/>
<reference evidence="3" key="1">
    <citation type="journal article" date="2019" name="Int. J. Syst. Evol. Microbiol.">
        <title>The Global Catalogue of Microorganisms (GCM) 10K type strain sequencing project: providing services to taxonomists for standard genome sequencing and annotation.</title>
        <authorList>
            <consortium name="The Broad Institute Genomics Platform"/>
            <consortium name="The Broad Institute Genome Sequencing Center for Infectious Disease"/>
            <person name="Wu L."/>
            <person name="Ma J."/>
        </authorList>
    </citation>
    <scope>NUCLEOTIDE SEQUENCE [LARGE SCALE GENOMIC DNA]</scope>
    <source>
        <strain evidence="3">JCM 15933</strain>
    </source>
</reference>
<organism evidence="2 3">
    <name type="scientific">Dactylosporangium maewongense</name>
    <dbReference type="NCBI Taxonomy" id="634393"/>
    <lineage>
        <taxon>Bacteria</taxon>
        <taxon>Bacillati</taxon>
        <taxon>Actinomycetota</taxon>
        <taxon>Actinomycetes</taxon>
        <taxon>Micromonosporales</taxon>
        <taxon>Micromonosporaceae</taxon>
        <taxon>Dactylosporangium</taxon>
    </lineage>
</organism>
<sequence>MRKVALALVALALMACGFGAGVDPGPDETVDLTSATVVGTWRNAERDATFMFAADNTFQALNVPREFFPSFADAIAPGFDPARDRIDTHGTWAVSGRSPSPLDRRRNLLTIRYEPGGFVPASGVSGFEAWWQGSQPILLTGRIGFLKCAEPCGIGSGLPSTSPR</sequence>
<dbReference type="EMBL" id="BAAAQD010000004">
    <property type="protein sequence ID" value="GAA1510933.1"/>
    <property type="molecule type" value="Genomic_DNA"/>
</dbReference>
<keyword evidence="3" id="KW-1185">Reference proteome</keyword>
<feature type="chain" id="PRO_5047083088" description="Lipoprotein" evidence="1">
    <location>
        <begin position="21"/>
        <end position="164"/>
    </location>
</feature>
<accession>A0ABP4KV23</accession>
<feature type="signal peptide" evidence="1">
    <location>
        <begin position="1"/>
        <end position="20"/>
    </location>
</feature>
<evidence type="ECO:0000313" key="3">
    <source>
        <dbReference type="Proteomes" id="UP001501470"/>
    </source>
</evidence>
<evidence type="ECO:0000313" key="2">
    <source>
        <dbReference type="EMBL" id="GAA1510933.1"/>
    </source>
</evidence>
<keyword evidence="1" id="KW-0732">Signal</keyword>
<evidence type="ECO:0008006" key="4">
    <source>
        <dbReference type="Google" id="ProtNLM"/>
    </source>
</evidence>
<protein>
    <recommendedName>
        <fullName evidence="4">Lipoprotein</fullName>
    </recommendedName>
</protein>
<name>A0ABP4KV23_9ACTN</name>
<evidence type="ECO:0000256" key="1">
    <source>
        <dbReference type="SAM" id="SignalP"/>
    </source>
</evidence>
<comment type="caution">
    <text evidence="2">The sequence shown here is derived from an EMBL/GenBank/DDBJ whole genome shotgun (WGS) entry which is preliminary data.</text>
</comment>
<dbReference type="RefSeq" id="WP_344502117.1">
    <property type="nucleotide sequence ID" value="NZ_BAAAQD010000004.1"/>
</dbReference>
<dbReference type="PROSITE" id="PS51257">
    <property type="entry name" value="PROKAR_LIPOPROTEIN"/>
    <property type="match status" value="1"/>
</dbReference>
<gene>
    <name evidence="2" type="ORF">GCM10009827_026410</name>
</gene>